<sequence>MDLVQAIILGIVQGATEFIPISSSGHLVLVPWLLGWEDPGLTYDAIVHWGTLLAVLSFFWRDFWEIARNFLSGLVRGQVWGDQTRLGWLLIVGTLPAAVIGLLLESQFEALFGKPQWVALFLMGTGCLLWLSERWRQSGKTLSDMGVPDALVIGFAQALAITPGISRSGSTIAAGLLRGLDRATAARFSFLLMAPIVFGAGAKKTLDLLSAGVDSATLLPVGLGFLAAAFTGYVSIGFLMRYLQRATLHLFAYWCWGFGLFCFVLALWRGG</sequence>
<dbReference type="PANTHER" id="PTHR30622:SF4">
    <property type="entry name" value="UNDECAPRENYL-DIPHOSPHATASE"/>
    <property type="match status" value="1"/>
</dbReference>
<evidence type="ECO:0000256" key="11">
    <source>
        <dbReference type="ARBA" id="ARBA00023136"/>
    </source>
</evidence>
<accession>A0A0P6YZ59</accession>
<keyword evidence="6 17" id="KW-0812">Transmembrane</keyword>
<organism evidence="18 19">
    <name type="scientific">Ardenticatena maritima</name>
    <dbReference type="NCBI Taxonomy" id="872965"/>
    <lineage>
        <taxon>Bacteria</taxon>
        <taxon>Bacillati</taxon>
        <taxon>Chloroflexota</taxon>
        <taxon>Ardenticatenia</taxon>
        <taxon>Ardenticatenales</taxon>
        <taxon>Ardenticatenaceae</taxon>
        <taxon>Ardenticatena</taxon>
    </lineage>
</organism>
<comment type="caution">
    <text evidence="18">The sequence shown here is derived from an EMBL/GenBank/DDBJ whole genome shotgun (WGS) entry which is preliminary data.</text>
</comment>
<feature type="transmembrane region" description="Helical" evidence="17">
    <location>
        <begin position="222"/>
        <end position="243"/>
    </location>
</feature>
<dbReference type="GO" id="GO:0050380">
    <property type="term" value="F:undecaprenyl-diphosphatase activity"/>
    <property type="evidence" value="ECO:0007669"/>
    <property type="project" value="UniProtKB-UniRule"/>
</dbReference>
<dbReference type="GO" id="GO:0046677">
    <property type="term" value="P:response to antibiotic"/>
    <property type="evidence" value="ECO:0007669"/>
    <property type="project" value="UniProtKB-UniRule"/>
</dbReference>
<evidence type="ECO:0000256" key="7">
    <source>
        <dbReference type="ARBA" id="ARBA00022801"/>
    </source>
</evidence>
<feature type="transmembrane region" description="Helical" evidence="17">
    <location>
        <begin position="116"/>
        <end position="132"/>
    </location>
</feature>
<keyword evidence="11 17" id="KW-0472">Membrane</keyword>
<comment type="subcellular location">
    <subcellularLocation>
        <location evidence="1 17">Cell membrane</location>
        <topology evidence="1 17">Multi-pass membrane protein</topology>
    </subcellularLocation>
</comment>
<keyword evidence="13 17" id="KW-0961">Cell wall biogenesis/degradation</keyword>
<keyword evidence="12 17" id="KW-0046">Antibiotic resistance</keyword>
<evidence type="ECO:0000256" key="1">
    <source>
        <dbReference type="ARBA" id="ARBA00004651"/>
    </source>
</evidence>
<dbReference type="PATRIC" id="fig|872965.6.peg.732"/>
<keyword evidence="9 17" id="KW-0573">Peptidoglycan synthesis</keyword>
<keyword evidence="8 17" id="KW-0133">Cell shape</keyword>
<feature type="transmembrane region" description="Helical" evidence="17">
    <location>
        <begin position="250"/>
        <end position="268"/>
    </location>
</feature>
<dbReference type="EMBL" id="LGKN01000003">
    <property type="protein sequence ID" value="KPL89557.1"/>
    <property type="molecule type" value="Genomic_DNA"/>
</dbReference>
<protein>
    <recommendedName>
        <fullName evidence="4 17">Undecaprenyl-diphosphatase</fullName>
        <ecNumber evidence="3 17">3.6.1.27</ecNumber>
    </recommendedName>
    <alternativeName>
        <fullName evidence="15 17">Bacitracin resistance protein</fullName>
    </alternativeName>
    <alternativeName>
        <fullName evidence="14 17">Undecaprenyl pyrophosphate phosphatase</fullName>
    </alternativeName>
</protein>
<comment type="function">
    <text evidence="17">Catalyzes the dephosphorylation of undecaprenyl diphosphate (UPP). Confers resistance to bacitracin.</text>
</comment>
<dbReference type="HAMAP" id="MF_01006">
    <property type="entry name" value="Undec_diphosphatase"/>
    <property type="match status" value="1"/>
</dbReference>
<dbReference type="RefSeq" id="WP_054493215.1">
    <property type="nucleotide sequence ID" value="NZ_BBZA01000138.1"/>
</dbReference>
<evidence type="ECO:0000256" key="4">
    <source>
        <dbReference type="ARBA" id="ARBA00021581"/>
    </source>
</evidence>
<dbReference type="EC" id="3.6.1.27" evidence="3 17"/>
<feature type="transmembrane region" description="Helical" evidence="17">
    <location>
        <begin position="46"/>
        <end position="64"/>
    </location>
</feature>
<evidence type="ECO:0000256" key="2">
    <source>
        <dbReference type="ARBA" id="ARBA00010621"/>
    </source>
</evidence>
<evidence type="ECO:0000256" key="16">
    <source>
        <dbReference type="ARBA" id="ARBA00047594"/>
    </source>
</evidence>
<evidence type="ECO:0000256" key="13">
    <source>
        <dbReference type="ARBA" id="ARBA00023316"/>
    </source>
</evidence>
<evidence type="ECO:0000256" key="10">
    <source>
        <dbReference type="ARBA" id="ARBA00022989"/>
    </source>
</evidence>
<dbReference type="InterPro" id="IPR003824">
    <property type="entry name" value="UppP"/>
</dbReference>
<dbReference type="GO" id="GO:0008360">
    <property type="term" value="P:regulation of cell shape"/>
    <property type="evidence" value="ECO:0007669"/>
    <property type="project" value="UniProtKB-KW"/>
</dbReference>
<keyword evidence="10 17" id="KW-1133">Transmembrane helix</keyword>
<dbReference type="Pfam" id="PF02673">
    <property type="entry name" value="BacA"/>
    <property type="match status" value="1"/>
</dbReference>
<feature type="transmembrane region" description="Helical" evidence="17">
    <location>
        <begin position="7"/>
        <end position="34"/>
    </location>
</feature>
<gene>
    <name evidence="17" type="primary">uppP</name>
    <name evidence="18" type="ORF">SE16_03830</name>
</gene>
<dbReference type="AlphaFoldDB" id="A0A0P6YZ59"/>
<evidence type="ECO:0000256" key="3">
    <source>
        <dbReference type="ARBA" id="ARBA00012374"/>
    </source>
</evidence>
<feature type="transmembrane region" description="Helical" evidence="17">
    <location>
        <begin position="85"/>
        <end position="104"/>
    </location>
</feature>
<name>A0A0P6YZ59_9CHLR</name>
<dbReference type="GO" id="GO:0005886">
    <property type="term" value="C:plasma membrane"/>
    <property type="evidence" value="ECO:0007669"/>
    <property type="project" value="UniProtKB-SubCell"/>
</dbReference>
<evidence type="ECO:0000256" key="5">
    <source>
        <dbReference type="ARBA" id="ARBA00022475"/>
    </source>
</evidence>
<evidence type="ECO:0000256" key="9">
    <source>
        <dbReference type="ARBA" id="ARBA00022984"/>
    </source>
</evidence>
<keyword evidence="5 17" id="KW-1003">Cell membrane</keyword>
<dbReference type="Proteomes" id="UP000050502">
    <property type="component" value="Unassembled WGS sequence"/>
</dbReference>
<keyword evidence="7 17" id="KW-0378">Hydrolase</keyword>
<comment type="catalytic activity">
    <reaction evidence="16 17">
        <text>di-trans,octa-cis-undecaprenyl diphosphate + H2O = di-trans,octa-cis-undecaprenyl phosphate + phosphate + H(+)</text>
        <dbReference type="Rhea" id="RHEA:28094"/>
        <dbReference type="ChEBI" id="CHEBI:15377"/>
        <dbReference type="ChEBI" id="CHEBI:15378"/>
        <dbReference type="ChEBI" id="CHEBI:43474"/>
        <dbReference type="ChEBI" id="CHEBI:58405"/>
        <dbReference type="ChEBI" id="CHEBI:60392"/>
        <dbReference type="EC" id="3.6.1.27"/>
    </reaction>
</comment>
<evidence type="ECO:0000313" key="19">
    <source>
        <dbReference type="Proteomes" id="UP000050502"/>
    </source>
</evidence>
<reference evidence="18 19" key="1">
    <citation type="submission" date="2015-07" db="EMBL/GenBank/DDBJ databases">
        <title>Whole genome sequence of Ardenticatena maritima DSM 23922.</title>
        <authorList>
            <person name="Hemp J."/>
            <person name="Ward L.M."/>
            <person name="Pace L.A."/>
            <person name="Fischer W.W."/>
        </authorList>
    </citation>
    <scope>NUCLEOTIDE SEQUENCE [LARGE SCALE GENOMIC DNA]</scope>
    <source>
        <strain evidence="18 19">110S</strain>
    </source>
</reference>
<evidence type="ECO:0000256" key="8">
    <source>
        <dbReference type="ARBA" id="ARBA00022960"/>
    </source>
</evidence>
<feature type="transmembrane region" description="Helical" evidence="17">
    <location>
        <begin position="185"/>
        <end position="202"/>
    </location>
</feature>
<dbReference type="GO" id="GO:0071555">
    <property type="term" value="P:cell wall organization"/>
    <property type="evidence" value="ECO:0007669"/>
    <property type="project" value="UniProtKB-KW"/>
</dbReference>
<evidence type="ECO:0000256" key="14">
    <source>
        <dbReference type="ARBA" id="ARBA00032707"/>
    </source>
</evidence>
<comment type="similarity">
    <text evidence="2 17">Belongs to the UppP family.</text>
</comment>
<comment type="miscellaneous">
    <text evidence="17">Bacitracin is thought to be involved in the inhibition of peptidoglycan synthesis by sequestering undecaprenyl diphosphate, thereby reducing the pool of lipid carrier available.</text>
</comment>
<evidence type="ECO:0000313" key="18">
    <source>
        <dbReference type="EMBL" id="KPL89557.1"/>
    </source>
</evidence>
<dbReference type="OrthoDB" id="9808289at2"/>
<evidence type="ECO:0000256" key="15">
    <source>
        <dbReference type="ARBA" id="ARBA00032932"/>
    </source>
</evidence>
<dbReference type="GO" id="GO:0009252">
    <property type="term" value="P:peptidoglycan biosynthetic process"/>
    <property type="evidence" value="ECO:0007669"/>
    <property type="project" value="UniProtKB-KW"/>
</dbReference>
<evidence type="ECO:0000256" key="12">
    <source>
        <dbReference type="ARBA" id="ARBA00023251"/>
    </source>
</evidence>
<dbReference type="PANTHER" id="PTHR30622">
    <property type="entry name" value="UNDECAPRENYL-DIPHOSPHATASE"/>
    <property type="match status" value="1"/>
</dbReference>
<evidence type="ECO:0000256" key="17">
    <source>
        <dbReference type="HAMAP-Rule" id="MF_01006"/>
    </source>
</evidence>
<evidence type="ECO:0000256" key="6">
    <source>
        <dbReference type="ARBA" id="ARBA00022692"/>
    </source>
</evidence>
<proteinExistence type="inferred from homology"/>